<keyword evidence="2" id="KW-0902">Two-component regulatory system</keyword>
<dbReference type="SUPFAM" id="SSF52172">
    <property type="entry name" value="CheY-like"/>
    <property type="match status" value="1"/>
</dbReference>
<dbReference type="Proteomes" id="UP001284601">
    <property type="component" value="Unassembled WGS sequence"/>
</dbReference>
<dbReference type="InterPro" id="IPR001867">
    <property type="entry name" value="OmpR/PhoB-type_DNA-bd"/>
</dbReference>
<feature type="region of interest" description="Disordered" evidence="8">
    <location>
        <begin position="1"/>
        <end position="21"/>
    </location>
</feature>
<dbReference type="SUPFAM" id="SSF46894">
    <property type="entry name" value="C-terminal effector domain of the bipartite response regulators"/>
    <property type="match status" value="1"/>
</dbReference>
<dbReference type="Gene3D" id="3.40.50.2300">
    <property type="match status" value="1"/>
</dbReference>
<dbReference type="Pfam" id="PF00486">
    <property type="entry name" value="Trans_reg_C"/>
    <property type="match status" value="1"/>
</dbReference>
<keyword evidence="5" id="KW-0804">Transcription</keyword>
<evidence type="ECO:0000256" key="3">
    <source>
        <dbReference type="ARBA" id="ARBA00023015"/>
    </source>
</evidence>
<proteinExistence type="predicted"/>
<evidence type="ECO:0000313" key="11">
    <source>
        <dbReference type="EMBL" id="MDW5593671.1"/>
    </source>
</evidence>
<feature type="DNA-binding region" description="OmpR/PhoB-type" evidence="7">
    <location>
        <begin position="154"/>
        <end position="253"/>
    </location>
</feature>
<dbReference type="CDD" id="cd17574">
    <property type="entry name" value="REC_OmpR"/>
    <property type="match status" value="1"/>
</dbReference>
<feature type="domain" description="OmpR/PhoB-type" evidence="10">
    <location>
        <begin position="154"/>
        <end position="253"/>
    </location>
</feature>
<evidence type="ECO:0000259" key="10">
    <source>
        <dbReference type="PROSITE" id="PS51755"/>
    </source>
</evidence>
<sequence>MQETPPGTGNGSAPWHDGPDTSLTILVVDDESDLRDLLMRSFSREGHRVQAVSDGRAAIERASNEPFDVVLLDVALGPGPDGYEVCRTLRARHNVVPIIMLTALDSEADAVLGLEAGADDYVTKPFGLAELRSRIRAVLRRARAQPPAAGGGAADVVTVGPIQLDKARREVRMNGDPVHVTFSEFELLDALMADPGRLRNRQELLRAIWGDSAYRDPRAIDVHVRHLREKLEPEPDHPRHIVTVRGAGYRLQAG</sequence>
<keyword evidence="1 6" id="KW-0597">Phosphoprotein</keyword>
<comment type="caution">
    <text evidence="11">The sequence shown here is derived from an EMBL/GenBank/DDBJ whole genome shotgun (WGS) entry which is preliminary data.</text>
</comment>
<evidence type="ECO:0000256" key="8">
    <source>
        <dbReference type="SAM" id="MobiDB-lite"/>
    </source>
</evidence>
<dbReference type="EMBL" id="JAWSTH010000007">
    <property type="protein sequence ID" value="MDW5593671.1"/>
    <property type="molecule type" value="Genomic_DNA"/>
</dbReference>
<feature type="modified residue" description="4-aspartylphosphate" evidence="6">
    <location>
        <position position="73"/>
    </location>
</feature>
<keyword evidence="3" id="KW-0805">Transcription regulation</keyword>
<name>A0ABU4HK33_9ACTN</name>
<protein>
    <submittedName>
        <fullName evidence="11">Response regulator transcription factor</fullName>
    </submittedName>
</protein>
<dbReference type="SMART" id="SM00862">
    <property type="entry name" value="Trans_reg_C"/>
    <property type="match status" value="1"/>
</dbReference>
<dbReference type="Gene3D" id="6.10.250.690">
    <property type="match status" value="1"/>
</dbReference>
<dbReference type="CDD" id="cd00383">
    <property type="entry name" value="trans_reg_C"/>
    <property type="match status" value="1"/>
</dbReference>
<dbReference type="RefSeq" id="WP_318595930.1">
    <property type="nucleotide sequence ID" value="NZ_JAWSTH010000007.1"/>
</dbReference>
<dbReference type="InterPro" id="IPR036388">
    <property type="entry name" value="WH-like_DNA-bd_sf"/>
</dbReference>
<reference evidence="12" key="1">
    <citation type="submission" date="2023-07" db="EMBL/GenBank/DDBJ databases">
        <title>Conexibacter stalactiti sp. nov., isolated from stalactites in a lava cave and emended description of the genus Conexibacter.</title>
        <authorList>
            <person name="Lee S.D."/>
        </authorList>
    </citation>
    <scope>NUCLEOTIDE SEQUENCE [LARGE SCALE GENOMIC DNA]</scope>
    <source>
        <strain evidence="12">KCTC 39840</strain>
    </source>
</reference>
<evidence type="ECO:0000256" key="2">
    <source>
        <dbReference type="ARBA" id="ARBA00023012"/>
    </source>
</evidence>
<feature type="domain" description="Response regulatory" evidence="9">
    <location>
        <begin position="24"/>
        <end position="139"/>
    </location>
</feature>
<dbReference type="InterPro" id="IPR001789">
    <property type="entry name" value="Sig_transdc_resp-reg_receiver"/>
</dbReference>
<evidence type="ECO:0000256" key="7">
    <source>
        <dbReference type="PROSITE-ProRule" id="PRU01091"/>
    </source>
</evidence>
<gene>
    <name evidence="11" type="ORF">R7226_04945</name>
</gene>
<dbReference type="InterPro" id="IPR039420">
    <property type="entry name" value="WalR-like"/>
</dbReference>
<evidence type="ECO:0000256" key="4">
    <source>
        <dbReference type="ARBA" id="ARBA00023125"/>
    </source>
</evidence>
<evidence type="ECO:0000256" key="1">
    <source>
        <dbReference type="ARBA" id="ARBA00022553"/>
    </source>
</evidence>
<dbReference type="InterPro" id="IPR016032">
    <property type="entry name" value="Sig_transdc_resp-reg_C-effctor"/>
</dbReference>
<reference evidence="11 12" key="2">
    <citation type="submission" date="2023-10" db="EMBL/GenBank/DDBJ databases">
        <authorList>
            <person name="Han X.F."/>
        </authorList>
    </citation>
    <scope>NUCLEOTIDE SEQUENCE [LARGE SCALE GENOMIC DNA]</scope>
    <source>
        <strain evidence="11 12">KCTC 39840</strain>
    </source>
</reference>
<evidence type="ECO:0000259" key="9">
    <source>
        <dbReference type="PROSITE" id="PS50110"/>
    </source>
</evidence>
<dbReference type="PANTHER" id="PTHR48111">
    <property type="entry name" value="REGULATOR OF RPOS"/>
    <property type="match status" value="1"/>
</dbReference>
<evidence type="ECO:0000256" key="5">
    <source>
        <dbReference type="ARBA" id="ARBA00023163"/>
    </source>
</evidence>
<keyword evidence="12" id="KW-1185">Reference proteome</keyword>
<dbReference type="SMART" id="SM00448">
    <property type="entry name" value="REC"/>
    <property type="match status" value="1"/>
</dbReference>
<evidence type="ECO:0000313" key="12">
    <source>
        <dbReference type="Proteomes" id="UP001284601"/>
    </source>
</evidence>
<evidence type="ECO:0000256" key="6">
    <source>
        <dbReference type="PROSITE-ProRule" id="PRU00169"/>
    </source>
</evidence>
<accession>A0ABU4HK33</accession>
<dbReference type="Pfam" id="PF00072">
    <property type="entry name" value="Response_reg"/>
    <property type="match status" value="1"/>
</dbReference>
<dbReference type="PROSITE" id="PS50110">
    <property type="entry name" value="RESPONSE_REGULATORY"/>
    <property type="match status" value="1"/>
</dbReference>
<dbReference type="Gene3D" id="1.10.10.10">
    <property type="entry name" value="Winged helix-like DNA-binding domain superfamily/Winged helix DNA-binding domain"/>
    <property type="match status" value="1"/>
</dbReference>
<dbReference type="InterPro" id="IPR011006">
    <property type="entry name" value="CheY-like_superfamily"/>
</dbReference>
<dbReference type="PANTHER" id="PTHR48111:SF1">
    <property type="entry name" value="TWO-COMPONENT RESPONSE REGULATOR ORR33"/>
    <property type="match status" value="1"/>
</dbReference>
<keyword evidence="4 7" id="KW-0238">DNA-binding</keyword>
<organism evidence="11 12">
    <name type="scientific">Conexibacter stalactiti</name>
    <dbReference type="NCBI Taxonomy" id="1940611"/>
    <lineage>
        <taxon>Bacteria</taxon>
        <taxon>Bacillati</taxon>
        <taxon>Actinomycetota</taxon>
        <taxon>Thermoleophilia</taxon>
        <taxon>Solirubrobacterales</taxon>
        <taxon>Conexibacteraceae</taxon>
        <taxon>Conexibacter</taxon>
    </lineage>
</organism>
<dbReference type="PROSITE" id="PS51755">
    <property type="entry name" value="OMPR_PHOB"/>
    <property type="match status" value="1"/>
</dbReference>